<dbReference type="HOGENOM" id="CLU_064069_0_0_5"/>
<dbReference type="Proteomes" id="UP000033200">
    <property type="component" value="Chromosome"/>
</dbReference>
<dbReference type="PRINTS" id="PR01217">
    <property type="entry name" value="PRICHEXTENSN"/>
</dbReference>
<feature type="transmembrane region" description="Helical" evidence="2">
    <location>
        <begin position="7"/>
        <end position="29"/>
    </location>
</feature>
<feature type="region of interest" description="Disordered" evidence="1">
    <location>
        <begin position="56"/>
        <end position="231"/>
    </location>
</feature>
<feature type="compositionally biased region" description="Low complexity" evidence="1">
    <location>
        <begin position="56"/>
        <end position="68"/>
    </location>
</feature>
<keyword evidence="2" id="KW-1133">Transmembrane helix</keyword>
<feature type="compositionally biased region" description="Pro residues" evidence="1">
    <location>
        <begin position="76"/>
        <end position="134"/>
    </location>
</feature>
<keyword evidence="4" id="KW-1185">Reference proteome</keyword>
<proteinExistence type="predicted"/>
<protein>
    <submittedName>
        <fullName evidence="3">TolA protein</fullName>
    </submittedName>
</protein>
<feature type="compositionally biased region" description="Low complexity" evidence="1">
    <location>
        <begin position="149"/>
        <end position="159"/>
    </location>
</feature>
<dbReference type="AlphaFoldDB" id="A0A097EIZ6"/>
<evidence type="ECO:0000313" key="3">
    <source>
        <dbReference type="EMBL" id="AIT07544.1"/>
    </source>
</evidence>
<dbReference type="EMBL" id="CP009571">
    <property type="protein sequence ID" value="AIT07544.1"/>
    <property type="molecule type" value="Genomic_DNA"/>
</dbReference>
<reference evidence="3 4" key="1">
    <citation type="submission" date="2014-09" db="EMBL/GenBank/DDBJ databases">
        <title>Using Illumina technology Improving SMRT sequencing Genome Assembly by RASTools.</title>
        <authorList>
            <person name="Zhou Y."/>
            <person name="Ma T."/>
            <person name="Liu T."/>
        </authorList>
    </citation>
    <scope>NUCLEOTIDE SEQUENCE [LARGE SCALE GENOMIC DNA]</scope>
    <source>
        <strain evidence="3 4">ATCC 55669</strain>
    </source>
</reference>
<keyword evidence="2" id="KW-0812">Transmembrane</keyword>
<dbReference type="eggNOG" id="COG5373">
    <property type="taxonomic scope" value="Bacteria"/>
</dbReference>
<evidence type="ECO:0000256" key="2">
    <source>
        <dbReference type="SAM" id="Phobius"/>
    </source>
</evidence>
<dbReference type="STRING" id="1549858.MC45_15490"/>
<gene>
    <name evidence="3" type="ORF">MC45_15490</name>
</gene>
<accession>A0A097EIZ6</accession>
<sequence>MDRAEKIGLGVAVVGHVVLFGLLSVGFLATPNPQKLQQTPMEVSLVKDVALEATAPQAVTPPAQSIAPEEGEPEDAAPPPEPAAEPAPEPEPAPPAPAPKPAPAKPAPPKPAPPKPAPAPAPKPAPVKPQPKPRPAAEAPAKPSPKPAPAKQLAKPAKAAPEKPAAKAPAAPAKTAGKPSTAPAKPAAAKGSGSSESAKTAKPRGSRLGSDFLAGLTSDPSPSKSTAPRAAKIDGRAMASIVQAIARQIQPCADRQVNPGPGANEIVTTLNLRLNEDGTLAATPRMVRQSGVTDENERYKQRVVDLGVAAFKGCAPLKLPAEYYSTPSGGWNNINFQWKLQ</sequence>
<dbReference type="RefSeq" id="WP_038665075.1">
    <property type="nucleotide sequence ID" value="NZ_CP009571.1"/>
</dbReference>
<name>A0A097EIZ6_9SPHN</name>
<organism evidence="3 4">
    <name type="scientific">Sphingomonas taxi</name>
    <dbReference type="NCBI Taxonomy" id="1549858"/>
    <lineage>
        <taxon>Bacteria</taxon>
        <taxon>Pseudomonadati</taxon>
        <taxon>Pseudomonadota</taxon>
        <taxon>Alphaproteobacteria</taxon>
        <taxon>Sphingomonadales</taxon>
        <taxon>Sphingomonadaceae</taxon>
        <taxon>Sphingomonas</taxon>
    </lineage>
</organism>
<dbReference type="KEGG" id="stax:MC45_15490"/>
<evidence type="ECO:0000313" key="4">
    <source>
        <dbReference type="Proteomes" id="UP000033200"/>
    </source>
</evidence>
<keyword evidence="2" id="KW-0472">Membrane</keyword>
<feature type="compositionally biased region" description="Low complexity" evidence="1">
    <location>
        <begin position="166"/>
        <end position="200"/>
    </location>
</feature>
<evidence type="ECO:0000256" key="1">
    <source>
        <dbReference type="SAM" id="MobiDB-lite"/>
    </source>
</evidence>